<keyword evidence="2" id="KW-0813">Transport</keyword>
<dbReference type="Proteomes" id="UP001305702">
    <property type="component" value="Chromosome"/>
</dbReference>
<dbReference type="EMBL" id="CP130318">
    <property type="protein sequence ID" value="WNQ12253.1"/>
    <property type="molecule type" value="Genomic_DNA"/>
</dbReference>
<feature type="transmembrane region" description="Helical" evidence="6">
    <location>
        <begin position="310"/>
        <end position="332"/>
    </location>
</feature>
<keyword evidence="8" id="KW-1185">Reference proteome</keyword>
<evidence type="ECO:0000256" key="6">
    <source>
        <dbReference type="SAM" id="Phobius"/>
    </source>
</evidence>
<dbReference type="KEGG" id="paun:MJA45_04165"/>
<feature type="transmembrane region" description="Helical" evidence="6">
    <location>
        <begin position="86"/>
        <end position="106"/>
    </location>
</feature>
<dbReference type="Pfam" id="PF03169">
    <property type="entry name" value="OPT"/>
    <property type="match status" value="1"/>
</dbReference>
<keyword evidence="3 6" id="KW-0812">Transmembrane</keyword>
<keyword evidence="4 6" id="KW-1133">Transmembrane helix</keyword>
<keyword evidence="5 6" id="KW-0472">Membrane</keyword>
<feature type="transmembrane region" description="Helical" evidence="6">
    <location>
        <begin position="21"/>
        <end position="41"/>
    </location>
</feature>
<feature type="transmembrane region" description="Helical" evidence="6">
    <location>
        <begin position="518"/>
        <end position="539"/>
    </location>
</feature>
<evidence type="ECO:0000256" key="4">
    <source>
        <dbReference type="ARBA" id="ARBA00022989"/>
    </source>
</evidence>
<dbReference type="InterPro" id="IPR004813">
    <property type="entry name" value="OPT"/>
</dbReference>
<feature type="transmembrane region" description="Helical" evidence="6">
    <location>
        <begin position="112"/>
        <end position="132"/>
    </location>
</feature>
<evidence type="ECO:0000313" key="8">
    <source>
        <dbReference type="Proteomes" id="UP001305702"/>
    </source>
</evidence>
<comment type="subcellular location">
    <subcellularLocation>
        <location evidence="1">Membrane</location>
        <topology evidence="1">Multi-pass membrane protein</topology>
    </subcellularLocation>
</comment>
<feature type="transmembrane region" description="Helical" evidence="6">
    <location>
        <begin position="224"/>
        <end position="247"/>
    </location>
</feature>
<sequence>MKNDPLQQEEQEKKHPSIFEPFALLLNIVTAVIGAIIGMQIVTTLGVTPNTAIIGALVAMLIARIPVTIFKKYKSIHRQNLVQTSISSATFGAANSLLIPIGIPFAMGTPELIVPMLIGAALAMFVDAGLLYKLFDSKLFPASGTWAPGVATAESILAGDKGGKRAGLLGIGTAIGLIGSWFHISMSAFGVAFIGNIWALTMFGIGLMIRQYSVPWFDVDVNKLYIAHGIMIGAGIVALIQVSILIFRGRKKDPAAGEAARKQEAADDARLTRPINEAKRALGLGFVAYLVVALVIALLGGLVTKMSLGMLIGFLFFAAFAAFIHELIVGIAAMHSGWFPAFAVAFITLLFGMLVGFPPVALALLAGFSASTGPAFADMGYDLKTGHILRGNGADREHELAGRKQQYITGMIAFGVALLTVVATYNSYFAQNLVPPIDKVYVSTIKAGASPDVAKQLLLWAIPGAIVQLIGGPSRQLGVLFATGLLILTPNACWAVLAGIAIRLIVTAIWKKEAETPMSIMAAGFIAGDALYSFFNSVFKFRK</sequence>
<dbReference type="RefSeq" id="WP_315606030.1">
    <property type="nucleotide sequence ID" value="NZ_CP130318.1"/>
</dbReference>
<evidence type="ECO:0000256" key="5">
    <source>
        <dbReference type="ARBA" id="ARBA00023136"/>
    </source>
</evidence>
<evidence type="ECO:0000256" key="2">
    <source>
        <dbReference type="ARBA" id="ARBA00022448"/>
    </source>
</evidence>
<proteinExistence type="predicted"/>
<accession>A0AA96RGE5</accession>
<protein>
    <submittedName>
        <fullName evidence="7">OPT/YSL family transporter</fullName>
    </submittedName>
</protein>
<feature type="transmembrane region" description="Helical" evidence="6">
    <location>
        <begin position="47"/>
        <end position="65"/>
    </location>
</feature>
<name>A0AA96RGE5_9BACL</name>
<evidence type="ECO:0000256" key="3">
    <source>
        <dbReference type="ARBA" id="ARBA00022692"/>
    </source>
</evidence>
<feature type="transmembrane region" description="Helical" evidence="6">
    <location>
        <begin position="190"/>
        <end position="212"/>
    </location>
</feature>
<gene>
    <name evidence="7" type="ORF">MJA45_04165</name>
</gene>
<evidence type="ECO:0000313" key="7">
    <source>
        <dbReference type="EMBL" id="WNQ12253.1"/>
    </source>
</evidence>
<feature type="transmembrane region" description="Helical" evidence="6">
    <location>
        <begin position="338"/>
        <end position="365"/>
    </location>
</feature>
<dbReference type="AlphaFoldDB" id="A0AA96RGE5"/>
<organism evidence="7 8">
    <name type="scientific">Paenibacillus aurantius</name>
    <dbReference type="NCBI Taxonomy" id="2918900"/>
    <lineage>
        <taxon>Bacteria</taxon>
        <taxon>Bacillati</taxon>
        <taxon>Bacillota</taxon>
        <taxon>Bacilli</taxon>
        <taxon>Bacillales</taxon>
        <taxon>Paenibacillaceae</taxon>
        <taxon>Paenibacillus</taxon>
    </lineage>
</organism>
<dbReference type="GO" id="GO:0035673">
    <property type="term" value="F:oligopeptide transmembrane transporter activity"/>
    <property type="evidence" value="ECO:0007669"/>
    <property type="project" value="InterPro"/>
</dbReference>
<feature type="transmembrane region" description="Helical" evidence="6">
    <location>
        <begin position="479"/>
        <end position="506"/>
    </location>
</feature>
<dbReference type="GO" id="GO:0016020">
    <property type="term" value="C:membrane"/>
    <property type="evidence" value="ECO:0007669"/>
    <property type="project" value="UniProtKB-SubCell"/>
</dbReference>
<feature type="transmembrane region" description="Helical" evidence="6">
    <location>
        <begin position="407"/>
        <end position="428"/>
    </location>
</feature>
<feature type="transmembrane region" description="Helical" evidence="6">
    <location>
        <begin position="281"/>
        <end position="303"/>
    </location>
</feature>
<reference evidence="7 8" key="1">
    <citation type="submission" date="2022-02" db="EMBL/GenBank/DDBJ databases">
        <title>Paenibacillus sp. MBLB1776 Whole Genome Shotgun Sequencing.</title>
        <authorList>
            <person name="Hwang C.Y."/>
            <person name="Cho E.-S."/>
            <person name="Seo M.-J."/>
        </authorList>
    </citation>
    <scope>NUCLEOTIDE SEQUENCE [LARGE SCALE GENOMIC DNA]</scope>
    <source>
        <strain evidence="7 8">MBLB1776</strain>
    </source>
</reference>
<evidence type="ECO:0000256" key="1">
    <source>
        <dbReference type="ARBA" id="ARBA00004141"/>
    </source>
</evidence>